<proteinExistence type="predicted"/>
<dbReference type="InterPro" id="IPR027477">
    <property type="entry name" value="Succ_DH/fumarate_Rdtase_cat_sf"/>
</dbReference>
<evidence type="ECO:0000256" key="4">
    <source>
        <dbReference type="ARBA" id="ARBA00023002"/>
    </source>
</evidence>
<protein>
    <recommendedName>
        <fullName evidence="5">FAD-dependent oxidoreductase 2 FAD-binding domain-containing protein</fullName>
    </recommendedName>
</protein>
<reference evidence="7" key="1">
    <citation type="submission" date="2016-03" db="EMBL/GenBank/DDBJ databases">
        <title>Complete genome sequence of Solimmundus cernigliae, representing a novel lineage of polycyclic aromatic hydrocarbon degraders within the Gammaproteobacteria.</title>
        <authorList>
            <person name="Singleton D.R."/>
            <person name="Dickey A.N."/>
            <person name="Scholl E.H."/>
            <person name="Wright F.A."/>
            <person name="Aitken M.D."/>
        </authorList>
    </citation>
    <scope>NUCLEOTIDE SEQUENCE [LARGE SCALE GENOMIC DNA]</scope>
    <source>
        <strain evidence="7">TR3.2</strain>
    </source>
</reference>
<evidence type="ECO:0000259" key="5">
    <source>
        <dbReference type="Pfam" id="PF00890"/>
    </source>
</evidence>
<keyword evidence="2" id="KW-0285">Flavoprotein</keyword>
<sequence>MKRNDLPDPARRRLLAGSAGMVGVGLLGAAPVVAAHNVAHWDAETDVLVVGTGAAGAAAAIFARQADAAVLMIEKADYFGGTTAKSQGGYWIPNNHLMRARGLTDERAAALRYMARLSYPELYNAADTQLGLAPDDYALIATFYDHAARVVQRLETLGALGSTFFPGGAGYEYMPDYYAALAQNEAPLGRILSPRRPDGAPGMGDEIARQFEVAVKARGIEVRFRQRAVRLVQDANGAVVGVEVADADQKTHHLRARRGVVFGTGGFIHNADLRRRFLRGPVYGGCTVPAAQGDFIPLAQAAGAQLGNMQHAWWAELVFEQAVVNSAVPMNVFVPPGDAMLQVDRTGRRYVNEKFVYNERAQLHFVWDPQRAEYRNLLTFMVYDRRVAEQFAGMFPLPPGPAPYVIEGADFQTLGAAIGARLAQLAPHTGGFALDDDFAGQLVHTVSRFNGFATSGKDADFQRGETPVEGYFHNMYRPPDQTNPSPNPTMHPLADQGPYYAIILCAGVLDTKGGPRIDTHARVLDAFGAPIPGLYGAGNCIASPAAQAYWSAGGTIGPALTFGALAGEHAAARR</sequence>
<dbReference type="PANTHER" id="PTHR43400">
    <property type="entry name" value="FUMARATE REDUCTASE"/>
    <property type="match status" value="1"/>
</dbReference>
<gene>
    <name evidence="6" type="ORF">PG2T_07500</name>
</gene>
<evidence type="ECO:0000313" key="7">
    <source>
        <dbReference type="Proteomes" id="UP000092952"/>
    </source>
</evidence>
<evidence type="ECO:0000256" key="2">
    <source>
        <dbReference type="ARBA" id="ARBA00022630"/>
    </source>
</evidence>
<dbReference type="InterPro" id="IPR006311">
    <property type="entry name" value="TAT_signal"/>
</dbReference>
<dbReference type="InParanoid" id="A0A1B1YT93"/>
<feature type="domain" description="FAD-dependent oxidoreductase 2 FAD-binding" evidence="5">
    <location>
        <begin position="46"/>
        <end position="555"/>
    </location>
</feature>
<dbReference type="GO" id="GO:0016491">
    <property type="term" value="F:oxidoreductase activity"/>
    <property type="evidence" value="ECO:0007669"/>
    <property type="project" value="UniProtKB-KW"/>
</dbReference>
<dbReference type="Gene3D" id="3.90.700.10">
    <property type="entry name" value="Succinate dehydrogenase/fumarate reductase flavoprotein, catalytic domain"/>
    <property type="match status" value="1"/>
</dbReference>
<dbReference type="SUPFAM" id="SSF51905">
    <property type="entry name" value="FAD/NAD(P)-binding domain"/>
    <property type="match status" value="1"/>
</dbReference>
<evidence type="ECO:0000313" key="6">
    <source>
        <dbReference type="EMBL" id="ANX04044.1"/>
    </source>
</evidence>
<dbReference type="Pfam" id="PF00890">
    <property type="entry name" value="FAD_binding_2"/>
    <property type="match status" value="1"/>
</dbReference>
<dbReference type="EMBL" id="CP014671">
    <property type="protein sequence ID" value="ANX04044.1"/>
    <property type="molecule type" value="Genomic_DNA"/>
</dbReference>
<dbReference type="SUPFAM" id="SSF56425">
    <property type="entry name" value="Succinate dehydrogenase/fumarate reductase flavoprotein, catalytic domain"/>
    <property type="match status" value="1"/>
</dbReference>
<dbReference type="GO" id="GO:0008202">
    <property type="term" value="P:steroid metabolic process"/>
    <property type="evidence" value="ECO:0007669"/>
    <property type="project" value="UniProtKB-ARBA"/>
</dbReference>
<dbReference type="RefSeq" id="WP_068803886.1">
    <property type="nucleotide sequence ID" value="NZ_CP014671.1"/>
</dbReference>
<dbReference type="InterPro" id="IPR050315">
    <property type="entry name" value="FAD-oxidoreductase_2"/>
</dbReference>
<dbReference type="Gene3D" id="3.50.50.60">
    <property type="entry name" value="FAD/NAD(P)-binding domain"/>
    <property type="match status" value="1"/>
</dbReference>
<accession>A0A1B1YT93</accession>
<keyword evidence="3" id="KW-0274">FAD</keyword>
<dbReference type="STRING" id="1810504.PG2T_07500"/>
<comment type="cofactor">
    <cofactor evidence="1">
        <name>FAD</name>
        <dbReference type="ChEBI" id="CHEBI:57692"/>
    </cofactor>
</comment>
<dbReference type="KEGG" id="gbi:PG2T_07500"/>
<evidence type="ECO:0000256" key="1">
    <source>
        <dbReference type="ARBA" id="ARBA00001974"/>
    </source>
</evidence>
<keyword evidence="7" id="KW-1185">Reference proteome</keyword>
<evidence type="ECO:0000256" key="3">
    <source>
        <dbReference type="ARBA" id="ARBA00022827"/>
    </source>
</evidence>
<organism evidence="6 7">
    <name type="scientific">Immundisolibacter cernigliae</name>
    <dbReference type="NCBI Taxonomy" id="1810504"/>
    <lineage>
        <taxon>Bacteria</taxon>
        <taxon>Pseudomonadati</taxon>
        <taxon>Pseudomonadota</taxon>
        <taxon>Gammaproteobacteria</taxon>
        <taxon>Immundisolibacterales</taxon>
        <taxon>Immundisolibacteraceae</taxon>
        <taxon>Immundisolibacter</taxon>
    </lineage>
</organism>
<dbReference type="InterPro" id="IPR003953">
    <property type="entry name" value="FAD-dep_OxRdtase_2_FAD-bd"/>
</dbReference>
<name>A0A1B1YT93_9GAMM</name>
<dbReference type="PANTHER" id="PTHR43400:SF10">
    <property type="entry name" value="3-OXOSTEROID 1-DEHYDROGENASE"/>
    <property type="match status" value="1"/>
</dbReference>
<dbReference type="PROSITE" id="PS51318">
    <property type="entry name" value="TAT"/>
    <property type="match status" value="1"/>
</dbReference>
<keyword evidence="4" id="KW-0560">Oxidoreductase</keyword>
<dbReference type="Proteomes" id="UP000092952">
    <property type="component" value="Chromosome"/>
</dbReference>
<dbReference type="OrthoDB" id="9813348at2"/>
<dbReference type="AlphaFoldDB" id="A0A1B1YT93"/>
<dbReference type="InterPro" id="IPR036188">
    <property type="entry name" value="FAD/NAD-bd_sf"/>
</dbReference>